<protein>
    <recommendedName>
        <fullName evidence="2">Chemotaxis protein CheW</fullName>
    </recommendedName>
</protein>
<evidence type="ECO:0000259" key="5">
    <source>
        <dbReference type="PROSITE" id="PS50851"/>
    </source>
</evidence>
<dbReference type="InterPro" id="IPR039315">
    <property type="entry name" value="CheW"/>
</dbReference>
<dbReference type="GO" id="GO:0005829">
    <property type="term" value="C:cytosol"/>
    <property type="evidence" value="ECO:0007669"/>
    <property type="project" value="TreeGrafter"/>
</dbReference>
<dbReference type="SMART" id="SM00260">
    <property type="entry name" value="CheW"/>
    <property type="match status" value="1"/>
</dbReference>
<proteinExistence type="predicted"/>
<dbReference type="RefSeq" id="WP_213166832.1">
    <property type="nucleotide sequence ID" value="NZ_CP058559.1"/>
</dbReference>
<dbReference type="PROSITE" id="PS50851">
    <property type="entry name" value="CHEW"/>
    <property type="match status" value="1"/>
</dbReference>
<evidence type="ECO:0000256" key="2">
    <source>
        <dbReference type="ARBA" id="ARBA00021483"/>
    </source>
</evidence>
<dbReference type="PANTHER" id="PTHR22617">
    <property type="entry name" value="CHEMOTAXIS SENSOR HISTIDINE KINASE-RELATED"/>
    <property type="match status" value="1"/>
</dbReference>
<comment type="subcellular location">
    <subcellularLocation>
        <location evidence="1">Cytoplasm</location>
    </subcellularLocation>
</comment>
<dbReference type="Gene3D" id="2.30.30.40">
    <property type="entry name" value="SH3 Domains"/>
    <property type="match status" value="1"/>
</dbReference>
<keyword evidence="3" id="KW-0963">Cytoplasm</keyword>
<name>A0A7G9WCM7_ALKCA</name>
<dbReference type="Proteomes" id="UP000516160">
    <property type="component" value="Chromosome"/>
</dbReference>
<evidence type="ECO:0000313" key="6">
    <source>
        <dbReference type="EMBL" id="QNO16439.1"/>
    </source>
</evidence>
<dbReference type="InterPro" id="IPR036061">
    <property type="entry name" value="CheW-like_dom_sf"/>
</dbReference>
<keyword evidence="7" id="KW-1185">Reference proteome</keyword>
<reference evidence="6 7" key="1">
    <citation type="submission" date="2020-07" db="EMBL/GenBank/DDBJ databases">
        <title>Alkalicella. sp. LB2 genome.</title>
        <authorList>
            <person name="Postec A."/>
            <person name="Quemeneur M."/>
        </authorList>
    </citation>
    <scope>NUCLEOTIDE SEQUENCE [LARGE SCALE GENOMIC DNA]</scope>
    <source>
        <strain evidence="6 7">LB2</strain>
    </source>
</reference>
<gene>
    <name evidence="6" type="ORF">HYG86_17490</name>
</gene>
<organism evidence="6 7">
    <name type="scientific">Alkalicella caledoniensis</name>
    <dbReference type="NCBI Taxonomy" id="2731377"/>
    <lineage>
        <taxon>Bacteria</taxon>
        <taxon>Bacillati</taxon>
        <taxon>Bacillota</taxon>
        <taxon>Clostridia</taxon>
        <taxon>Eubacteriales</taxon>
        <taxon>Proteinivoracaceae</taxon>
        <taxon>Alkalicella</taxon>
    </lineage>
</organism>
<evidence type="ECO:0000256" key="3">
    <source>
        <dbReference type="ARBA" id="ARBA00022490"/>
    </source>
</evidence>
<dbReference type="GO" id="GO:0006935">
    <property type="term" value="P:chemotaxis"/>
    <property type="evidence" value="ECO:0007669"/>
    <property type="project" value="UniProtKB-KW"/>
</dbReference>
<evidence type="ECO:0000313" key="7">
    <source>
        <dbReference type="Proteomes" id="UP000516160"/>
    </source>
</evidence>
<dbReference type="AlphaFoldDB" id="A0A7G9WCM7"/>
<dbReference type="Pfam" id="PF01584">
    <property type="entry name" value="CheW"/>
    <property type="match status" value="1"/>
</dbReference>
<dbReference type="GO" id="GO:0007165">
    <property type="term" value="P:signal transduction"/>
    <property type="evidence" value="ECO:0007669"/>
    <property type="project" value="InterPro"/>
</dbReference>
<dbReference type="Gene3D" id="2.40.50.180">
    <property type="entry name" value="CheA-289, Domain 4"/>
    <property type="match status" value="1"/>
</dbReference>
<evidence type="ECO:0000256" key="4">
    <source>
        <dbReference type="ARBA" id="ARBA00022500"/>
    </source>
</evidence>
<sequence>MAVNNEQKFVIFKLETEDYGIDILKVQGIERMLPITRVPKTPSFVEGVCNLRGSIVPVVDLRKRFNIQEKNHDENTRIIVVHMEELKVGLIVDSANDVITINSEDIEPTPSVIDSIDNKFISGVGKLKDRLIIILDLLKILNKEEIIEIQEM</sequence>
<dbReference type="FunFam" id="2.40.50.180:FF:000002">
    <property type="entry name" value="Chemotaxis protein CheW"/>
    <property type="match status" value="1"/>
</dbReference>
<evidence type="ECO:0000256" key="1">
    <source>
        <dbReference type="ARBA" id="ARBA00004496"/>
    </source>
</evidence>
<keyword evidence="4" id="KW-0145">Chemotaxis</keyword>
<dbReference type="SUPFAM" id="SSF50341">
    <property type="entry name" value="CheW-like"/>
    <property type="match status" value="1"/>
</dbReference>
<dbReference type="InterPro" id="IPR002545">
    <property type="entry name" value="CheW-lke_dom"/>
</dbReference>
<accession>A0A7G9WCM7</accession>
<feature type="domain" description="CheW-like" evidence="5">
    <location>
        <begin position="6"/>
        <end position="146"/>
    </location>
</feature>
<dbReference type="KEGG" id="acae:HYG86_17490"/>
<dbReference type="CDD" id="cd00732">
    <property type="entry name" value="CheW"/>
    <property type="match status" value="1"/>
</dbReference>
<dbReference type="PANTHER" id="PTHR22617:SF23">
    <property type="entry name" value="CHEMOTAXIS PROTEIN CHEW"/>
    <property type="match status" value="1"/>
</dbReference>
<dbReference type="EMBL" id="CP058559">
    <property type="protein sequence ID" value="QNO16439.1"/>
    <property type="molecule type" value="Genomic_DNA"/>
</dbReference>